<dbReference type="InterPro" id="IPR003593">
    <property type="entry name" value="AAA+_ATPase"/>
</dbReference>
<organism evidence="2 3">
    <name type="scientific">Rhodofomes roseus</name>
    <dbReference type="NCBI Taxonomy" id="34475"/>
    <lineage>
        <taxon>Eukaryota</taxon>
        <taxon>Fungi</taxon>
        <taxon>Dikarya</taxon>
        <taxon>Basidiomycota</taxon>
        <taxon>Agaricomycotina</taxon>
        <taxon>Agaricomycetes</taxon>
        <taxon>Polyporales</taxon>
        <taxon>Rhodofomes</taxon>
    </lineage>
</organism>
<dbReference type="Gene3D" id="3.40.50.300">
    <property type="entry name" value="P-loop containing nucleotide triphosphate hydrolases"/>
    <property type="match status" value="1"/>
</dbReference>
<protein>
    <submittedName>
        <fullName evidence="2">P-loop containing nucleoside triphosphate hydrolase protein</fullName>
    </submittedName>
</protein>
<feature type="domain" description="AAA+ ATPase" evidence="1">
    <location>
        <begin position="222"/>
        <end position="348"/>
    </location>
</feature>
<accession>A0ABQ8K3B5</accession>
<dbReference type="InterPro" id="IPR003959">
    <property type="entry name" value="ATPase_AAA_core"/>
</dbReference>
<dbReference type="EMBL" id="JADCUA010000026">
    <property type="protein sequence ID" value="KAH9831380.1"/>
    <property type="molecule type" value="Genomic_DNA"/>
</dbReference>
<dbReference type="SUPFAM" id="SSF52540">
    <property type="entry name" value="P-loop containing nucleoside triphosphate hydrolases"/>
    <property type="match status" value="1"/>
</dbReference>
<keyword evidence="3" id="KW-1185">Reference proteome</keyword>
<dbReference type="CDD" id="cd19481">
    <property type="entry name" value="RecA-like_protease"/>
    <property type="match status" value="1"/>
</dbReference>
<comment type="caution">
    <text evidence="2">The sequence shown here is derived from an EMBL/GenBank/DDBJ whole genome shotgun (WGS) entry which is preliminary data.</text>
</comment>
<name>A0ABQ8K3B5_9APHY</name>
<sequence length="470" mass="52339">MAHSSQTTSTAGRPTTGAFYEFWTRQASAQLSEPSVICTEALRKLHPDAAIVAFSDASGFNLQGLPDVKTTSVEPQSISVKTFTAAARKLSRQGGAAGKITDSWKFAAMKLTWETDEFLCYVVQYVYSHQRTQLTTHFLVHNSADRCHALLEAAGAWQAQLHEEILVFDEALWQKHHGLWAEVHKANWADVILKEEFKEQLMDDVEGFFDSEDLYKGLAVPWKRGIIIHGPPGNGKTITLKAIMKTCSDRGFAPLYVKSFRHHRGDEGAMVEVFNKAREMAPCVMVLEDLDSLITDKNRSFFLNQLDGLEGNDGLLLIASTNHLEKLDVALSGRPSRFDRKFAFDDPDERERTLYVKYWQKKLESNSAVEFSDALVEELVSATAGFSFAYCKEVFISSLVLLANPKRAMTSSFGDVTKGQIQDLRLQMEKAKAQAAANPSTQETDNGTQVMVPRIVRMAQGMAMAQPIVG</sequence>
<proteinExistence type="predicted"/>
<dbReference type="PANTHER" id="PTHR23077">
    <property type="entry name" value="AAA-FAMILY ATPASE"/>
    <property type="match status" value="1"/>
</dbReference>
<dbReference type="Pfam" id="PF00004">
    <property type="entry name" value="AAA"/>
    <property type="match status" value="1"/>
</dbReference>
<dbReference type="GeneID" id="72005648"/>
<keyword evidence="2" id="KW-0378">Hydrolase</keyword>
<dbReference type="SMART" id="SM00382">
    <property type="entry name" value="AAA"/>
    <property type="match status" value="1"/>
</dbReference>
<reference evidence="2 3" key="1">
    <citation type="journal article" date="2021" name="Environ. Microbiol.">
        <title>Gene family expansions and transcriptome signatures uncover fungal adaptations to wood decay.</title>
        <authorList>
            <person name="Hage H."/>
            <person name="Miyauchi S."/>
            <person name="Viragh M."/>
            <person name="Drula E."/>
            <person name="Min B."/>
            <person name="Chaduli D."/>
            <person name="Navarro D."/>
            <person name="Favel A."/>
            <person name="Norest M."/>
            <person name="Lesage-Meessen L."/>
            <person name="Balint B."/>
            <person name="Merenyi Z."/>
            <person name="de Eugenio L."/>
            <person name="Morin E."/>
            <person name="Martinez A.T."/>
            <person name="Baldrian P."/>
            <person name="Stursova M."/>
            <person name="Martinez M.J."/>
            <person name="Novotny C."/>
            <person name="Magnuson J.K."/>
            <person name="Spatafora J.W."/>
            <person name="Maurice S."/>
            <person name="Pangilinan J."/>
            <person name="Andreopoulos W."/>
            <person name="LaButti K."/>
            <person name="Hundley H."/>
            <person name="Na H."/>
            <person name="Kuo A."/>
            <person name="Barry K."/>
            <person name="Lipzen A."/>
            <person name="Henrissat B."/>
            <person name="Riley R."/>
            <person name="Ahrendt S."/>
            <person name="Nagy L.G."/>
            <person name="Grigoriev I.V."/>
            <person name="Martin F."/>
            <person name="Rosso M.N."/>
        </authorList>
    </citation>
    <scope>NUCLEOTIDE SEQUENCE [LARGE SCALE GENOMIC DNA]</scope>
    <source>
        <strain evidence="2 3">CIRM-BRFM 1785</strain>
    </source>
</reference>
<gene>
    <name evidence="2" type="ORF">C8Q71DRAFT_782263</name>
</gene>
<evidence type="ECO:0000313" key="2">
    <source>
        <dbReference type="EMBL" id="KAH9831380.1"/>
    </source>
</evidence>
<dbReference type="RefSeq" id="XP_047774507.1">
    <property type="nucleotide sequence ID" value="XM_047924916.1"/>
</dbReference>
<dbReference type="InterPro" id="IPR027417">
    <property type="entry name" value="P-loop_NTPase"/>
</dbReference>
<dbReference type="InterPro" id="IPR050168">
    <property type="entry name" value="AAA_ATPase_domain"/>
</dbReference>
<evidence type="ECO:0000313" key="3">
    <source>
        <dbReference type="Proteomes" id="UP000814176"/>
    </source>
</evidence>
<dbReference type="PANTHER" id="PTHR23077:SF132">
    <property type="entry name" value="ATP-DEPENDENT ZN PROTEASE"/>
    <property type="match status" value="1"/>
</dbReference>
<dbReference type="Proteomes" id="UP000814176">
    <property type="component" value="Unassembled WGS sequence"/>
</dbReference>
<evidence type="ECO:0000259" key="1">
    <source>
        <dbReference type="SMART" id="SM00382"/>
    </source>
</evidence>
<dbReference type="GO" id="GO:0016787">
    <property type="term" value="F:hydrolase activity"/>
    <property type="evidence" value="ECO:0007669"/>
    <property type="project" value="UniProtKB-KW"/>
</dbReference>